<dbReference type="PANTHER" id="PTHR39639">
    <property type="entry name" value="CHROMOSOME 16, WHOLE GENOME SHOTGUN SEQUENCE"/>
    <property type="match status" value="1"/>
</dbReference>
<evidence type="ECO:0000313" key="2">
    <source>
        <dbReference type="EMBL" id="EGO63799.1"/>
    </source>
</evidence>
<feature type="domain" description="GmrSD restriction endonucleases N-terminal" evidence="1">
    <location>
        <begin position="231"/>
        <end position="374"/>
    </location>
</feature>
<accession>F7NJG9</accession>
<protein>
    <recommendedName>
        <fullName evidence="1">GmrSD restriction endonucleases N-terminal domain-containing protein</fullName>
    </recommendedName>
</protein>
<dbReference type="InterPro" id="IPR004919">
    <property type="entry name" value="GmrSD_N"/>
</dbReference>
<reference evidence="2 3" key="1">
    <citation type="journal article" date="2011" name="EMBO J.">
        <title>Structural diversity of bacterial flagellar motors.</title>
        <authorList>
            <person name="Chen S."/>
            <person name="Beeby M."/>
            <person name="Murphy G.E."/>
            <person name="Leadbetter J.R."/>
            <person name="Hendrixson D.R."/>
            <person name="Briegel A."/>
            <person name="Li Z."/>
            <person name="Shi J."/>
            <person name="Tocheva E.I."/>
            <person name="Muller A."/>
            <person name="Dobro M.J."/>
            <person name="Jensen G.J."/>
        </authorList>
    </citation>
    <scope>NUCLEOTIDE SEQUENCE [LARGE SCALE GENOMIC DNA]</scope>
    <source>
        <strain evidence="2 3">DSM 6540</strain>
    </source>
</reference>
<organism evidence="2 3">
    <name type="scientific">Acetonema longum DSM 6540</name>
    <dbReference type="NCBI Taxonomy" id="1009370"/>
    <lineage>
        <taxon>Bacteria</taxon>
        <taxon>Bacillati</taxon>
        <taxon>Bacillota</taxon>
        <taxon>Negativicutes</taxon>
        <taxon>Acetonemataceae</taxon>
        <taxon>Acetonema</taxon>
    </lineage>
</organism>
<dbReference type="PANTHER" id="PTHR39639:SF1">
    <property type="entry name" value="DUF262 DOMAIN-CONTAINING PROTEIN"/>
    <property type="match status" value="1"/>
</dbReference>
<dbReference type="Proteomes" id="UP000003240">
    <property type="component" value="Unassembled WGS sequence"/>
</dbReference>
<dbReference type="Pfam" id="PF03235">
    <property type="entry name" value="GmrSD_N"/>
    <property type="match status" value="1"/>
</dbReference>
<gene>
    <name evidence="2" type="ORF">ALO_11124</name>
</gene>
<sequence>MDMAGELSTYVDIYSPDITLQDNTHNNFGSIFIRIWAIGSPAKIVFGIYLGAKVSKSQEEIRRGVGYARRRLKDILNDIETKGFSYHPWTDRQLPWLNTEKSKRGVVRQLDQYISFKLVEETNDTDAAIHKDLNTLVYALDTSIDSLAPLDIFQQELVLNFFLGRNPEERLTTNFQAKKPEEVEEAVDAYEEELLGFEYEEQIPDTEESPEKPFDADKIRIEQRMLSLKYIKELLDVHKLELSPGFQRNRVWKDNRQKSLLIESLMLRIPIPAFYFYEDENSNLYVIDGLQRLSTIQDYLDNKFRLTGLQYLGEAVNKKMFSELSDKYVSRIYQTQLNVNIIDARTPSQVKYDIFRRINTGGISLNAQEVRNSIAKTKVRQLLKSLSTSTEFFKATGGGVNDLRMGAQELVLRFIAFYRIFDFSTGEVNYSRGDLEQHLDETFDLLNKATDSELHIYEKAFLKAMNSAYALFGNYAFRSCRPNDLRDGARRKLLNKSLFTTWSVILAHSNLSENTLLGLRKKTVRLLANEIEMNEAYSKALSIGTSATSQVKTNFRIAFKLLKGVLEDD</sequence>
<proteinExistence type="predicted"/>
<name>F7NJG9_9FIRM</name>
<evidence type="ECO:0000259" key="1">
    <source>
        <dbReference type="Pfam" id="PF03235"/>
    </source>
</evidence>
<evidence type="ECO:0000313" key="3">
    <source>
        <dbReference type="Proteomes" id="UP000003240"/>
    </source>
</evidence>
<dbReference type="AlphaFoldDB" id="F7NJG9"/>
<keyword evidence="3" id="KW-1185">Reference proteome</keyword>
<comment type="caution">
    <text evidence="2">The sequence shown here is derived from an EMBL/GenBank/DDBJ whole genome shotgun (WGS) entry which is preliminary data.</text>
</comment>
<dbReference type="STRING" id="1009370.ALO_11124"/>
<dbReference type="EMBL" id="AFGF01000087">
    <property type="protein sequence ID" value="EGO63799.1"/>
    <property type="molecule type" value="Genomic_DNA"/>
</dbReference>
<dbReference type="eggNOG" id="COG1479">
    <property type="taxonomic scope" value="Bacteria"/>
</dbReference>